<organism evidence="1 2">
    <name type="scientific">Candidatus Flavonifractor merdipullorum</name>
    <dbReference type="NCBI Taxonomy" id="2838590"/>
    <lineage>
        <taxon>Bacteria</taxon>
        <taxon>Bacillati</taxon>
        <taxon>Bacillota</taxon>
        <taxon>Clostridia</taxon>
        <taxon>Eubacteriales</taxon>
        <taxon>Oscillospiraceae</taxon>
        <taxon>Flavonifractor</taxon>
    </lineage>
</organism>
<sequence length="52" mass="5237">MPSVSRGKLTALAAAVAAAVILPPGLITFGLGAVLGYQGRAWLTAQGEEGER</sequence>
<accession>A0A9D1RVE7</accession>
<comment type="caution">
    <text evidence="1">The sequence shown here is derived from an EMBL/GenBank/DDBJ whole genome shotgun (WGS) entry which is preliminary data.</text>
</comment>
<evidence type="ECO:0000313" key="1">
    <source>
        <dbReference type="EMBL" id="HIW94457.1"/>
    </source>
</evidence>
<dbReference type="Proteomes" id="UP000824192">
    <property type="component" value="Unassembled WGS sequence"/>
</dbReference>
<gene>
    <name evidence="1" type="ORF">H9868_07955</name>
</gene>
<dbReference type="EMBL" id="DXGA01000169">
    <property type="protein sequence ID" value="HIW94457.1"/>
    <property type="molecule type" value="Genomic_DNA"/>
</dbReference>
<reference evidence="1" key="2">
    <citation type="submission" date="2021-04" db="EMBL/GenBank/DDBJ databases">
        <authorList>
            <person name="Gilroy R."/>
        </authorList>
    </citation>
    <scope>NUCLEOTIDE SEQUENCE</scope>
    <source>
        <strain evidence="1">ChiGjej6B6-1540</strain>
    </source>
</reference>
<proteinExistence type="predicted"/>
<protein>
    <submittedName>
        <fullName evidence="1">Uncharacterized protein</fullName>
    </submittedName>
</protein>
<dbReference type="AlphaFoldDB" id="A0A9D1RVE7"/>
<reference evidence="1" key="1">
    <citation type="journal article" date="2021" name="PeerJ">
        <title>Extensive microbial diversity within the chicken gut microbiome revealed by metagenomics and culture.</title>
        <authorList>
            <person name="Gilroy R."/>
            <person name="Ravi A."/>
            <person name="Getino M."/>
            <person name="Pursley I."/>
            <person name="Horton D.L."/>
            <person name="Alikhan N.F."/>
            <person name="Baker D."/>
            <person name="Gharbi K."/>
            <person name="Hall N."/>
            <person name="Watson M."/>
            <person name="Adriaenssens E.M."/>
            <person name="Foster-Nyarko E."/>
            <person name="Jarju S."/>
            <person name="Secka A."/>
            <person name="Antonio M."/>
            <person name="Oren A."/>
            <person name="Chaudhuri R.R."/>
            <person name="La Ragione R."/>
            <person name="Hildebrand F."/>
            <person name="Pallen M.J."/>
        </authorList>
    </citation>
    <scope>NUCLEOTIDE SEQUENCE</scope>
    <source>
        <strain evidence="1">ChiGjej6B6-1540</strain>
    </source>
</reference>
<evidence type="ECO:0000313" key="2">
    <source>
        <dbReference type="Proteomes" id="UP000824192"/>
    </source>
</evidence>
<name>A0A9D1RVE7_9FIRM</name>